<dbReference type="AlphaFoldDB" id="A0AB34JLQ1"/>
<dbReference type="Proteomes" id="UP001515480">
    <property type="component" value="Unassembled WGS sequence"/>
</dbReference>
<keyword evidence="9" id="KW-1185">Reference proteome</keyword>
<evidence type="ECO:0000256" key="5">
    <source>
        <dbReference type="PIRSR" id="PIRSR000106-3"/>
    </source>
</evidence>
<dbReference type="Pfam" id="PF03949">
    <property type="entry name" value="Malic_M"/>
    <property type="match status" value="1"/>
</dbReference>
<dbReference type="PANTHER" id="PTHR23406">
    <property type="entry name" value="MALIC ENZYME-RELATED"/>
    <property type="match status" value="1"/>
</dbReference>
<evidence type="ECO:0000313" key="9">
    <source>
        <dbReference type="Proteomes" id="UP001515480"/>
    </source>
</evidence>
<dbReference type="GO" id="GO:0004471">
    <property type="term" value="F:malate dehydrogenase (decarboxylating) (NAD+) activity"/>
    <property type="evidence" value="ECO:0007669"/>
    <property type="project" value="TreeGrafter"/>
</dbReference>
<evidence type="ECO:0000256" key="2">
    <source>
        <dbReference type="ARBA" id="ARBA00023002"/>
    </source>
</evidence>
<feature type="binding site" evidence="5">
    <location>
        <position position="295"/>
    </location>
    <ligand>
        <name>a divalent metal cation</name>
        <dbReference type="ChEBI" id="CHEBI:60240"/>
    </ligand>
</feature>
<dbReference type="SUPFAM" id="SSF53223">
    <property type="entry name" value="Aminoacid dehydrogenase-like, N-terminal domain"/>
    <property type="match status" value="1"/>
</dbReference>
<dbReference type="SMART" id="SM00919">
    <property type="entry name" value="Malic_M"/>
    <property type="match status" value="1"/>
</dbReference>
<dbReference type="Gene3D" id="3.40.50.10380">
    <property type="entry name" value="Malic enzyme, N-terminal domain"/>
    <property type="match status" value="1"/>
</dbReference>
<gene>
    <name evidence="8" type="ORF">AB1Y20_021326</name>
</gene>
<dbReference type="PIRSF" id="PIRSF000106">
    <property type="entry name" value="ME"/>
    <property type="match status" value="1"/>
</dbReference>
<feature type="active site" description="Proton acceptor" evidence="3">
    <location>
        <position position="224"/>
    </location>
</feature>
<dbReference type="Gene3D" id="3.40.50.720">
    <property type="entry name" value="NAD(P)-binding Rossmann-like Domain"/>
    <property type="match status" value="1"/>
</dbReference>
<dbReference type="SUPFAM" id="SSF51735">
    <property type="entry name" value="NAD(P)-binding Rossmann-fold domains"/>
    <property type="match status" value="1"/>
</dbReference>
<evidence type="ECO:0000259" key="7">
    <source>
        <dbReference type="SMART" id="SM01274"/>
    </source>
</evidence>
<evidence type="ECO:0000256" key="3">
    <source>
        <dbReference type="PIRSR" id="PIRSR000106-1"/>
    </source>
</evidence>
<evidence type="ECO:0000256" key="1">
    <source>
        <dbReference type="ARBA" id="ARBA00008785"/>
    </source>
</evidence>
<dbReference type="InterPro" id="IPR046346">
    <property type="entry name" value="Aminoacid_DH-like_N_sf"/>
</dbReference>
<name>A0AB34JLQ1_PRYPA</name>
<feature type="active site" description="Proton donor" evidence="3">
    <location>
        <position position="153"/>
    </location>
</feature>
<dbReference type="NCBIfam" id="NF010052">
    <property type="entry name" value="PRK13529.1"/>
    <property type="match status" value="1"/>
</dbReference>
<dbReference type="InterPro" id="IPR036291">
    <property type="entry name" value="NAD(P)-bd_dom_sf"/>
</dbReference>
<dbReference type="SMART" id="SM01274">
    <property type="entry name" value="malic"/>
    <property type="match status" value="1"/>
</dbReference>
<dbReference type="InterPro" id="IPR012302">
    <property type="entry name" value="Malic_NAD-bd"/>
</dbReference>
<protein>
    <recommendedName>
        <fullName evidence="10">Malic enzyme</fullName>
    </recommendedName>
</protein>
<organism evidence="8 9">
    <name type="scientific">Prymnesium parvum</name>
    <name type="common">Toxic golden alga</name>
    <dbReference type="NCBI Taxonomy" id="97485"/>
    <lineage>
        <taxon>Eukaryota</taxon>
        <taxon>Haptista</taxon>
        <taxon>Haptophyta</taxon>
        <taxon>Prymnesiophyceae</taxon>
        <taxon>Prymnesiales</taxon>
        <taxon>Prymnesiaceae</taxon>
        <taxon>Prymnesium</taxon>
    </lineage>
</organism>
<dbReference type="EMBL" id="JBGBPQ010000007">
    <property type="protein sequence ID" value="KAL1521671.1"/>
    <property type="molecule type" value="Genomic_DNA"/>
</dbReference>
<sequence>MLPNLAHCEMAPRFARVSQSLTSRSPHVRTMTKTTGANWMKMSSGGKAEGPNFNFLSPLNAKKMKGVDILHDPLWNKGAGFTATERQRLGLQGLLPSVVKTLCEQRDDFVANLRELEDPLQKNHMLQDLHDRNETLFHRVLIDHIQEIAPLVYTPTVGKACLTYSRYAKRARGMFFTPSDRGNMAVMMQNWPASQCQVAVVTDGSRILGLGDLGVNGMGIPIGKLALYCGCGGVAPHRVLPVILDFGTDNETLLKDPGYRGVRHRRLQGDEYYSLVDEFMQAFFRRYPSALLQFEDFSSDKASTILNKYRDTYLCFNDDIQGTGATVLAGVLGALRMVERPPEAVRNLKVAVVGAGSAGIGVAQALLMAMEQAGMPRAQASKNFHLFDQYGLVTTSRTNLSEEQRVFARDDMQDGLSLDECMKQVPAELILGLSGRKGTISEGAIRAMAAAHKRPIVMPLSNPTSSTEITPEEAYRWTDGRAIVATGSPFDPVDFGGKTHYPSQCNNMYIFPGVGLGASVTAAETIPDSMLYKAAVALSKITSQEELSRGSVFPCVSAIREVSLSVAIACAREAYDLNLARANPGRGETMENFLKRKMYFPEYVPIYSEPES</sequence>
<dbReference type="InterPro" id="IPR012301">
    <property type="entry name" value="Malic_N_dom"/>
</dbReference>
<dbReference type="GO" id="GO:0046872">
    <property type="term" value="F:metal ion binding"/>
    <property type="evidence" value="ECO:0007669"/>
    <property type="project" value="UniProtKB-KW"/>
</dbReference>
<evidence type="ECO:0000259" key="6">
    <source>
        <dbReference type="SMART" id="SM00919"/>
    </source>
</evidence>
<dbReference type="InterPro" id="IPR037062">
    <property type="entry name" value="Malic_N_dom_sf"/>
</dbReference>
<comment type="cofactor">
    <cofactor evidence="5">
        <name>Mg(2+)</name>
        <dbReference type="ChEBI" id="CHEBI:18420"/>
    </cofactor>
    <cofactor evidence="5">
        <name>Mn(2+)</name>
        <dbReference type="ChEBI" id="CHEBI:29035"/>
    </cofactor>
    <text evidence="5">Divalent metal cations. Prefers magnesium or manganese.</text>
</comment>
<feature type="binding site" evidence="5">
    <location>
        <position position="296"/>
    </location>
    <ligand>
        <name>a divalent metal cation</name>
        <dbReference type="ChEBI" id="CHEBI:60240"/>
    </ligand>
</feature>
<accession>A0AB34JLQ1</accession>
<dbReference type="Pfam" id="PF00390">
    <property type="entry name" value="malic"/>
    <property type="match status" value="1"/>
</dbReference>
<dbReference type="PRINTS" id="PR00072">
    <property type="entry name" value="MALOXRDTASE"/>
</dbReference>
<evidence type="ECO:0008006" key="10">
    <source>
        <dbReference type="Google" id="ProtNLM"/>
    </source>
</evidence>
<dbReference type="GO" id="GO:0051287">
    <property type="term" value="F:NAD binding"/>
    <property type="evidence" value="ECO:0007669"/>
    <property type="project" value="InterPro"/>
</dbReference>
<feature type="binding site" evidence="4">
    <location>
        <position position="462"/>
    </location>
    <ligand>
        <name>(S)-malate</name>
        <dbReference type="ChEBI" id="CHEBI:15589"/>
    </ligand>
</feature>
<feature type="binding site" evidence="4">
    <location>
        <position position="506"/>
    </location>
    <ligand>
        <name>(S)-malate</name>
        <dbReference type="ChEBI" id="CHEBI:15589"/>
    </ligand>
</feature>
<feature type="domain" description="Malic enzyme NAD-binding" evidence="6">
    <location>
        <begin position="320"/>
        <end position="575"/>
    </location>
</feature>
<dbReference type="GO" id="GO:0005739">
    <property type="term" value="C:mitochondrion"/>
    <property type="evidence" value="ECO:0007669"/>
    <property type="project" value="TreeGrafter"/>
</dbReference>
<evidence type="ECO:0000313" key="8">
    <source>
        <dbReference type="EMBL" id="KAL1521671.1"/>
    </source>
</evidence>
<dbReference type="GO" id="GO:0006108">
    <property type="term" value="P:malate metabolic process"/>
    <property type="evidence" value="ECO:0007669"/>
    <property type="project" value="TreeGrafter"/>
</dbReference>
<dbReference type="PANTHER" id="PTHR23406:SF32">
    <property type="entry name" value="NADP-DEPENDENT MALIC ENZYME"/>
    <property type="match status" value="1"/>
</dbReference>
<comment type="similarity">
    <text evidence="1">Belongs to the malic enzymes family.</text>
</comment>
<comment type="caution">
    <text evidence="8">The sequence shown here is derived from an EMBL/GenBank/DDBJ whole genome shotgun (WGS) entry which is preliminary data.</text>
</comment>
<evidence type="ECO:0000256" key="4">
    <source>
        <dbReference type="PIRSR" id="PIRSR000106-2"/>
    </source>
</evidence>
<feature type="binding site" evidence="5">
    <location>
        <position position="319"/>
    </location>
    <ligand>
        <name>a divalent metal cation</name>
        <dbReference type="ChEBI" id="CHEBI:60240"/>
    </ligand>
</feature>
<feature type="domain" description="Malic enzyme N-terminal" evidence="7">
    <location>
        <begin position="130"/>
        <end position="310"/>
    </location>
</feature>
<keyword evidence="2" id="KW-0560">Oxidoreductase</keyword>
<reference evidence="8 9" key="1">
    <citation type="journal article" date="2024" name="Science">
        <title>Giant polyketide synthase enzymes in the biosynthesis of giant marine polyether toxins.</title>
        <authorList>
            <person name="Fallon T.R."/>
            <person name="Shende V.V."/>
            <person name="Wierzbicki I.H."/>
            <person name="Pendleton A.L."/>
            <person name="Watervoot N.F."/>
            <person name="Auber R.P."/>
            <person name="Gonzalez D.J."/>
            <person name="Wisecaver J.H."/>
            <person name="Moore B.S."/>
        </authorList>
    </citation>
    <scope>NUCLEOTIDE SEQUENCE [LARGE SCALE GENOMIC DNA]</scope>
    <source>
        <strain evidence="8 9">12B1</strain>
    </source>
</reference>
<feature type="binding site" evidence="4">
    <location>
        <position position="206"/>
    </location>
    <ligand>
        <name>(S)-malate</name>
        <dbReference type="ChEBI" id="CHEBI:15589"/>
    </ligand>
</feature>
<proteinExistence type="inferred from homology"/>
<keyword evidence="5" id="KW-0479">Metal-binding</keyword>
<dbReference type="InterPro" id="IPR001891">
    <property type="entry name" value="Malic_OxRdtase"/>
</dbReference>